<evidence type="ECO:0000313" key="2">
    <source>
        <dbReference type="EMBL" id="NNM72596.1"/>
    </source>
</evidence>
<gene>
    <name evidence="2" type="ORF">HJG44_09395</name>
</gene>
<dbReference type="PIRSF" id="PIRSF017082">
    <property type="entry name" value="YflP"/>
    <property type="match status" value="1"/>
</dbReference>
<dbReference type="Pfam" id="PF03401">
    <property type="entry name" value="TctC"/>
    <property type="match status" value="1"/>
</dbReference>
<dbReference type="PANTHER" id="PTHR42928:SF5">
    <property type="entry name" value="BLR1237 PROTEIN"/>
    <property type="match status" value="1"/>
</dbReference>
<dbReference type="Gene3D" id="3.40.190.10">
    <property type="entry name" value="Periplasmic binding protein-like II"/>
    <property type="match status" value="1"/>
</dbReference>
<proteinExistence type="inferred from homology"/>
<evidence type="ECO:0000256" key="1">
    <source>
        <dbReference type="ARBA" id="ARBA00006987"/>
    </source>
</evidence>
<keyword evidence="3" id="KW-1185">Reference proteome</keyword>
<accession>A0A849HYJ0</accession>
<protein>
    <submittedName>
        <fullName evidence="2">Tripartite tricarboxylate transporter substrate binding protein</fullName>
    </submittedName>
</protein>
<dbReference type="Proteomes" id="UP000564885">
    <property type="component" value="Unassembled WGS sequence"/>
</dbReference>
<evidence type="ECO:0000313" key="3">
    <source>
        <dbReference type="Proteomes" id="UP000564885"/>
    </source>
</evidence>
<dbReference type="SUPFAM" id="SSF53850">
    <property type="entry name" value="Periplasmic binding protein-like II"/>
    <property type="match status" value="1"/>
</dbReference>
<name>A0A849HYJ0_9HYPH</name>
<dbReference type="InterPro" id="IPR005064">
    <property type="entry name" value="BUG"/>
</dbReference>
<dbReference type="AlphaFoldDB" id="A0A849HYJ0"/>
<organism evidence="2 3">
    <name type="scientific">Enterovirga aerilata</name>
    <dbReference type="NCBI Taxonomy" id="2730920"/>
    <lineage>
        <taxon>Bacteria</taxon>
        <taxon>Pseudomonadati</taxon>
        <taxon>Pseudomonadota</taxon>
        <taxon>Alphaproteobacteria</taxon>
        <taxon>Hyphomicrobiales</taxon>
        <taxon>Methylobacteriaceae</taxon>
        <taxon>Enterovirga</taxon>
    </lineage>
</organism>
<sequence length="324" mass="33624">MGLAKSFLVGIVAAVAAAGGAEADAWPQRSITFIVPFAAGGGTDAFARPLAQQLDNQLKVRVLIENRAGAGGTAGASAAARATPDGYTFFVGATHHAIAPAIYPNLSYDLERDFIPIAMISRPPHVVVVNPKRVTARTLGELIAAAKANPDGLTYASAGVGTTHHLAAELFKLLTATKIRHVPYRGAGPAMQDLVAGQVDMAFDGLGSSAGQISGGYINALAVAAPSRNPAIPNVPTAAEAGVQGYDVATWYGIWAPRGTPAEIVEKMRAEVGKALDTAYIKETWERNGSDVPKVAGDAFGAFVTSEIARWGKVVREAGVKIEQ</sequence>
<dbReference type="Gene3D" id="3.40.190.150">
    <property type="entry name" value="Bordetella uptake gene, domain 1"/>
    <property type="match status" value="1"/>
</dbReference>
<dbReference type="CDD" id="cd13578">
    <property type="entry name" value="PBP2_Bug27"/>
    <property type="match status" value="1"/>
</dbReference>
<dbReference type="PANTHER" id="PTHR42928">
    <property type="entry name" value="TRICARBOXYLATE-BINDING PROTEIN"/>
    <property type="match status" value="1"/>
</dbReference>
<dbReference type="InterPro" id="IPR042100">
    <property type="entry name" value="Bug_dom1"/>
</dbReference>
<dbReference type="EMBL" id="JABEPP010000002">
    <property type="protein sequence ID" value="NNM72596.1"/>
    <property type="molecule type" value="Genomic_DNA"/>
</dbReference>
<comment type="similarity">
    <text evidence="1">Belongs to the UPF0065 (bug) family.</text>
</comment>
<reference evidence="2 3" key="1">
    <citation type="submission" date="2020-04" db="EMBL/GenBank/DDBJ databases">
        <title>Enterovirga sp. isolate from soil.</title>
        <authorList>
            <person name="Chea S."/>
            <person name="Kim D.-U."/>
        </authorList>
    </citation>
    <scope>NUCLEOTIDE SEQUENCE [LARGE SCALE GENOMIC DNA]</scope>
    <source>
        <strain evidence="2 3">DB1703</strain>
    </source>
</reference>
<dbReference type="RefSeq" id="WP_171218053.1">
    <property type="nucleotide sequence ID" value="NZ_JABEPP010000002.1"/>
</dbReference>
<comment type="caution">
    <text evidence="2">The sequence shown here is derived from an EMBL/GenBank/DDBJ whole genome shotgun (WGS) entry which is preliminary data.</text>
</comment>